<gene>
    <name evidence="2" type="ORF">GALL_10810</name>
</gene>
<protein>
    <submittedName>
        <fullName evidence="2">Xylose isomerase-like TIM barrel</fullName>
    </submittedName>
</protein>
<evidence type="ECO:0000259" key="1">
    <source>
        <dbReference type="Pfam" id="PF01261"/>
    </source>
</evidence>
<dbReference type="InterPro" id="IPR013022">
    <property type="entry name" value="Xyl_isomerase-like_TIM-brl"/>
</dbReference>
<feature type="domain" description="Xylose isomerase-like TIM barrel" evidence="1">
    <location>
        <begin position="4"/>
        <end position="255"/>
    </location>
</feature>
<dbReference type="AlphaFoldDB" id="A0A1J5TR08"/>
<accession>A0A1J5TR08</accession>
<name>A0A1J5TR08_9ZZZZ</name>
<keyword evidence="2" id="KW-0413">Isomerase</keyword>
<comment type="caution">
    <text evidence="2">The sequence shown here is derived from an EMBL/GenBank/DDBJ whole genome shotgun (WGS) entry which is preliminary data.</text>
</comment>
<sequence length="301" mass="34263">MIQEIVAMGFSHVELSHGIRITLVPGILKAVEEGLIQVSSCHNFCPLPAGIMHPAPNLYEPSSKDSREREQWVRATKRSIDFAAQVKARVLVCHLGSVRFFWFNPARKLRAYQRAHPMDSYADDKTYAVVKESALARLRKCMPRYWAEVTRSILAVADYAKENGITLGFENRERFDELPLDSDFGSLLSSLPEGTPAGYWHDTGHAHLKERMGMLEHRPHLEANAPRLLGFHLHDVSAHGQDHQAVGSGRIDFSMISEFWRPYHLLVLELSPRLAPDQVADSKRRIERLLVSRKLWAESLR</sequence>
<reference evidence="2" key="1">
    <citation type="submission" date="2016-10" db="EMBL/GenBank/DDBJ databases">
        <title>Sequence of Gallionella enrichment culture.</title>
        <authorList>
            <person name="Poehlein A."/>
            <person name="Muehling M."/>
            <person name="Daniel R."/>
        </authorList>
    </citation>
    <scope>NUCLEOTIDE SEQUENCE</scope>
</reference>
<dbReference type="EMBL" id="MLJW01000002">
    <property type="protein sequence ID" value="OIR18741.1"/>
    <property type="molecule type" value="Genomic_DNA"/>
</dbReference>
<dbReference type="Pfam" id="PF01261">
    <property type="entry name" value="AP_endonuc_2"/>
    <property type="match status" value="1"/>
</dbReference>
<organism evidence="2">
    <name type="scientific">mine drainage metagenome</name>
    <dbReference type="NCBI Taxonomy" id="410659"/>
    <lineage>
        <taxon>unclassified sequences</taxon>
        <taxon>metagenomes</taxon>
        <taxon>ecological metagenomes</taxon>
    </lineage>
</organism>
<dbReference type="GO" id="GO:0016853">
    <property type="term" value="F:isomerase activity"/>
    <property type="evidence" value="ECO:0007669"/>
    <property type="project" value="UniProtKB-KW"/>
</dbReference>
<dbReference type="SUPFAM" id="SSF51658">
    <property type="entry name" value="Xylose isomerase-like"/>
    <property type="match status" value="1"/>
</dbReference>
<evidence type="ECO:0000313" key="2">
    <source>
        <dbReference type="EMBL" id="OIR18741.1"/>
    </source>
</evidence>
<proteinExistence type="predicted"/>
<dbReference type="InterPro" id="IPR036237">
    <property type="entry name" value="Xyl_isomerase-like_sf"/>
</dbReference>
<dbReference type="Gene3D" id="3.20.20.150">
    <property type="entry name" value="Divalent-metal-dependent TIM barrel enzymes"/>
    <property type="match status" value="1"/>
</dbReference>